<dbReference type="Pfam" id="PF00072">
    <property type="entry name" value="Response_reg"/>
    <property type="match status" value="1"/>
</dbReference>
<dbReference type="InterPro" id="IPR001789">
    <property type="entry name" value="Sig_transdc_resp-reg_receiver"/>
</dbReference>
<name>A0A2T6BFG7_9RHOB</name>
<dbReference type="SMART" id="SM00448">
    <property type="entry name" value="REC"/>
    <property type="match status" value="1"/>
</dbReference>
<feature type="modified residue" description="4-aspartylphosphate" evidence="2">
    <location>
        <position position="52"/>
    </location>
</feature>
<dbReference type="Gene3D" id="3.40.50.2300">
    <property type="match status" value="1"/>
</dbReference>
<keyword evidence="5" id="KW-1185">Reference proteome</keyword>
<dbReference type="AlphaFoldDB" id="A0A2T6BFG7"/>
<dbReference type="Proteomes" id="UP000243978">
    <property type="component" value="Unassembled WGS sequence"/>
</dbReference>
<dbReference type="RefSeq" id="WP_107847093.1">
    <property type="nucleotide sequence ID" value="NZ_QBKS01000002.1"/>
</dbReference>
<dbReference type="InterPro" id="IPR050595">
    <property type="entry name" value="Bact_response_regulator"/>
</dbReference>
<evidence type="ECO:0000313" key="5">
    <source>
        <dbReference type="Proteomes" id="UP000243978"/>
    </source>
</evidence>
<dbReference type="SUPFAM" id="SSF52172">
    <property type="entry name" value="CheY-like"/>
    <property type="match status" value="1"/>
</dbReference>
<sequence length="147" mass="15821">MAAILLMEDETDQSLLFSTAMENMGHDVACATTGMEALELLKLRHFDLLVTDIFVRQDGKLINDGGLALISRVRNQMINGEHAHLRDLPVLVISGGIQMPGQANLFRISSSVGANAALGKPVEFDHLEAVIDALLKGEPVPAPPSPR</sequence>
<dbReference type="PANTHER" id="PTHR44591:SF3">
    <property type="entry name" value="RESPONSE REGULATORY DOMAIN-CONTAINING PROTEIN"/>
    <property type="match status" value="1"/>
</dbReference>
<gene>
    <name evidence="4" type="ORF">C8N43_3618</name>
</gene>
<dbReference type="EMBL" id="QBKS01000002">
    <property type="protein sequence ID" value="PTX54797.1"/>
    <property type="molecule type" value="Genomic_DNA"/>
</dbReference>
<proteinExistence type="predicted"/>
<comment type="caution">
    <text evidence="4">The sequence shown here is derived from an EMBL/GenBank/DDBJ whole genome shotgun (WGS) entry which is preliminary data.</text>
</comment>
<reference evidence="4 5" key="1">
    <citation type="submission" date="2018-04" db="EMBL/GenBank/DDBJ databases">
        <title>Genomic Encyclopedia of Archaeal and Bacterial Type Strains, Phase II (KMG-II): from individual species to whole genera.</title>
        <authorList>
            <person name="Goeker M."/>
        </authorList>
    </citation>
    <scope>NUCLEOTIDE SEQUENCE [LARGE SCALE GENOMIC DNA]</scope>
    <source>
        <strain evidence="4 5">DSM 100977</strain>
    </source>
</reference>
<protein>
    <submittedName>
        <fullName evidence="4">Response regulator receiver domain-containing protein</fullName>
    </submittedName>
</protein>
<evidence type="ECO:0000313" key="4">
    <source>
        <dbReference type="EMBL" id="PTX54797.1"/>
    </source>
</evidence>
<accession>A0A2T6BFG7</accession>
<keyword evidence="1 2" id="KW-0597">Phosphoprotein</keyword>
<evidence type="ECO:0000259" key="3">
    <source>
        <dbReference type="PROSITE" id="PS50110"/>
    </source>
</evidence>
<dbReference type="GO" id="GO:0000160">
    <property type="term" value="P:phosphorelay signal transduction system"/>
    <property type="evidence" value="ECO:0007669"/>
    <property type="project" value="InterPro"/>
</dbReference>
<dbReference type="InterPro" id="IPR011006">
    <property type="entry name" value="CheY-like_superfamily"/>
</dbReference>
<dbReference type="PROSITE" id="PS50110">
    <property type="entry name" value="RESPONSE_REGULATORY"/>
    <property type="match status" value="1"/>
</dbReference>
<dbReference type="OrthoDB" id="5456285at2"/>
<organism evidence="4 5">
    <name type="scientific">Litoreibacter ponti</name>
    <dbReference type="NCBI Taxonomy" id="1510457"/>
    <lineage>
        <taxon>Bacteria</taxon>
        <taxon>Pseudomonadati</taxon>
        <taxon>Pseudomonadota</taxon>
        <taxon>Alphaproteobacteria</taxon>
        <taxon>Rhodobacterales</taxon>
        <taxon>Roseobacteraceae</taxon>
        <taxon>Litoreibacter</taxon>
    </lineage>
</organism>
<evidence type="ECO:0000256" key="1">
    <source>
        <dbReference type="ARBA" id="ARBA00022553"/>
    </source>
</evidence>
<dbReference type="PANTHER" id="PTHR44591">
    <property type="entry name" value="STRESS RESPONSE REGULATOR PROTEIN 1"/>
    <property type="match status" value="1"/>
</dbReference>
<evidence type="ECO:0000256" key="2">
    <source>
        <dbReference type="PROSITE-ProRule" id="PRU00169"/>
    </source>
</evidence>
<feature type="domain" description="Response regulatory" evidence="3">
    <location>
        <begin position="3"/>
        <end position="135"/>
    </location>
</feature>